<evidence type="ECO:0000313" key="1">
    <source>
        <dbReference type="EMBL" id="PLP96875.1"/>
    </source>
</evidence>
<accession>A0A2N5C3U8</accession>
<proteinExistence type="predicted"/>
<organism evidence="1 2">
    <name type="scientific">Cupriavidus pauculus</name>
    <dbReference type="NCBI Taxonomy" id="82633"/>
    <lineage>
        <taxon>Bacteria</taxon>
        <taxon>Pseudomonadati</taxon>
        <taxon>Pseudomonadota</taxon>
        <taxon>Betaproteobacteria</taxon>
        <taxon>Burkholderiales</taxon>
        <taxon>Burkholderiaceae</taxon>
        <taxon>Cupriavidus</taxon>
    </lineage>
</organism>
<dbReference type="EMBL" id="PJRP01000022">
    <property type="protein sequence ID" value="PLP96875.1"/>
    <property type="molecule type" value="Genomic_DNA"/>
</dbReference>
<evidence type="ECO:0000313" key="2">
    <source>
        <dbReference type="Proteomes" id="UP000234341"/>
    </source>
</evidence>
<gene>
    <name evidence="1" type="ORF">CYJ10_30270</name>
</gene>
<comment type="caution">
    <text evidence="1">The sequence shown here is derived from an EMBL/GenBank/DDBJ whole genome shotgun (WGS) entry which is preliminary data.</text>
</comment>
<dbReference type="SUPFAM" id="SSF50475">
    <property type="entry name" value="FMN-binding split barrel"/>
    <property type="match status" value="1"/>
</dbReference>
<dbReference type="Proteomes" id="UP000234341">
    <property type="component" value="Unassembled WGS sequence"/>
</dbReference>
<protein>
    <submittedName>
        <fullName evidence="1">Flavin-nucleotide-binding protein</fullName>
    </submittedName>
</protein>
<dbReference type="Gene3D" id="2.30.110.10">
    <property type="entry name" value="Electron Transport, Fmn-binding Protein, Chain A"/>
    <property type="match status" value="1"/>
</dbReference>
<dbReference type="RefSeq" id="WP_101685131.1">
    <property type="nucleotide sequence ID" value="NZ_PJRP01000022.1"/>
</dbReference>
<dbReference type="PANTHER" id="PTHR42815">
    <property type="entry name" value="FAD-BINDING, PUTATIVE (AFU_ORTHOLOGUE AFUA_6G07600)-RELATED"/>
    <property type="match status" value="1"/>
</dbReference>
<name>A0A2N5C3U8_9BURK</name>
<dbReference type="OrthoDB" id="9796486at2"/>
<sequence>MTPHSASPVEILPGTPWHTGERLLQASIGADERLAEVGTRVVRDYMPDQHRDFFAMLPSIVIGAVAPDGRPWATVRGGQPGFLHSPDPRQLDVALVRDADDPADAGMEDGDAIGLLGIQPHTRRRNRMNGTIYRHAATGAQGFQVAVGQSFGNCPQYIQKRAPVMTRDPARPADEAPVMLDALDARARTLIGNADSFFVATYVDLPGAQRQVDVSHRGGKPGFVRVDDDGSLTIPDFQGNTFFNTLGNMMVNPVAGLVFVSYATGDLLQLSGRTEVIIDSPDIATFEGAQRLWRFIPEQIVRRDRALPLRWDIDPEGASPQALATGSWR</sequence>
<dbReference type="InterPro" id="IPR012349">
    <property type="entry name" value="Split_barrel_FMN-bd"/>
</dbReference>
<dbReference type="STRING" id="82633.GCA_000974605_02552"/>
<dbReference type="PANTHER" id="PTHR42815:SF2">
    <property type="entry name" value="FAD-BINDING, PUTATIVE (AFU_ORTHOLOGUE AFUA_6G07600)-RELATED"/>
    <property type="match status" value="1"/>
</dbReference>
<dbReference type="AlphaFoldDB" id="A0A2N5C3U8"/>
<reference evidence="1 2" key="1">
    <citation type="submission" date="2017-12" db="EMBL/GenBank/DDBJ databases">
        <title>Genome sequence of the active heterotrophic nitrifier-denitrifier, Cupriavidus pauculus UM1.</title>
        <authorList>
            <person name="Putonti C."/>
            <person name="Castignetti D."/>
        </authorList>
    </citation>
    <scope>NUCLEOTIDE SEQUENCE [LARGE SCALE GENOMIC DNA]</scope>
    <source>
        <strain evidence="1 2">UM1</strain>
    </source>
</reference>